<sequence length="192" mass="21112">MAGVTAPTVRLLVLGMVHTRADRGGMHGYAIHKELMSWRVDTWTAVKPPSIYHAVKQLTREGLLSAAEPANSPRGPSRVSYAITPAGVEEFLRLLESALISPDIEELGAGIAFMRCLPRAKVATLLGSQLATTRDIGEQLHEMKSLWPEPGEPPHARHLLDLWRRSFAAHAGWTADMLERIAAGEFRFADES</sequence>
<dbReference type="InterPro" id="IPR036390">
    <property type="entry name" value="WH_DNA-bd_sf"/>
</dbReference>
<dbReference type="EMBL" id="CP038799">
    <property type="protein sequence ID" value="QIV83545.1"/>
    <property type="molecule type" value="Genomic_DNA"/>
</dbReference>
<name>A0A6H0SB55_9MYCO</name>
<dbReference type="KEGG" id="mfre:EXE63_23650"/>
<protein>
    <submittedName>
        <fullName evidence="2">PadR family transcriptional regulator</fullName>
    </submittedName>
</protein>
<evidence type="ECO:0000313" key="3">
    <source>
        <dbReference type="Proteomes" id="UP000501849"/>
    </source>
</evidence>
<dbReference type="SUPFAM" id="SSF46785">
    <property type="entry name" value="Winged helix' DNA-binding domain"/>
    <property type="match status" value="1"/>
</dbReference>
<dbReference type="PANTHER" id="PTHR33169:SF14">
    <property type="entry name" value="TRANSCRIPTIONAL REGULATOR RV3488"/>
    <property type="match status" value="1"/>
</dbReference>
<dbReference type="InterPro" id="IPR005149">
    <property type="entry name" value="Tscrpt_reg_PadR_N"/>
</dbReference>
<dbReference type="InterPro" id="IPR052509">
    <property type="entry name" value="Metal_resp_DNA-bind_regulator"/>
</dbReference>
<dbReference type="Pfam" id="PF03551">
    <property type="entry name" value="PadR"/>
    <property type="match status" value="1"/>
</dbReference>
<dbReference type="RefSeq" id="WP_168143937.1">
    <property type="nucleotide sequence ID" value="NZ_CP038799.1"/>
</dbReference>
<proteinExistence type="predicted"/>
<organism evidence="2 3">
    <name type="scientific">Mycolicibacterium frederiksbergense</name>
    <dbReference type="NCBI Taxonomy" id="117567"/>
    <lineage>
        <taxon>Bacteria</taxon>
        <taxon>Bacillati</taxon>
        <taxon>Actinomycetota</taxon>
        <taxon>Actinomycetes</taxon>
        <taxon>Mycobacteriales</taxon>
        <taxon>Mycobacteriaceae</taxon>
        <taxon>Mycolicibacterium</taxon>
    </lineage>
</organism>
<dbReference type="Gene3D" id="1.10.10.10">
    <property type="entry name" value="Winged helix-like DNA-binding domain superfamily/Winged helix DNA-binding domain"/>
    <property type="match status" value="1"/>
</dbReference>
<dbReference type="Proteomes" id="UP000501849">
    <property type="component" value="Chromosome"/>
</dbReference>
<accession>A0A6H0SB55</accession>
<reference evidence="2 3" key="1">
    <citation type="submission" date="2019-04" db="EMBL/GenBank/DDBJ databases">
        <title>Draft, Whole-Genome Sequence of the Anthracene-degrading Mycobacterium frederiksbergense LB501T, Isolated from a Polycyclic Aromatic Hydrocarbon (PAH)-Contaminated Soil.</title>
        <authorList>
            <person name="Augelletti F."/>
        </authorList>
    </citation>
    <scope>NUCLEOTIDE SEQUENCE [LARGE SCALE GENOMIC DNA]</scope>
    <source>
        <strain evidence="2 3">LB 501T</strain>
    </source>
</reference>
<feature type="domain" description="Transcription regulator PadR N-terminal" evidence="1">
    <location>
        <begin position="22"/>
        <end position="91"/>
    </location>
</feature>
<evidence type="ECO:0000259" key="1">
    <source>
        <dbReference type="Pfam" id="PF03551"/>
    </source>
</evidence>
<keyword evidence="3" id="KW-1185">Reference proteome</keyword>
<gene>
    <name evidence="2" type="ORF">EXE63_23650</name>
</gene>
<evidence type="ECO:0000313" key="2">
    <source>
        <dbReference type="EMBL" id="QIV83545.1"/>
    </source>
</evidence>
<dbReference type="AlphaFoldDB" id="A0A6H0SB55"/>
<dbReference type="InterPro" id="IPR036388">
    <property type="entry name" value="WH-like_DNA-bd_sf"/>
</dbReference>
<dbReference type="PANTHER" id="PTHR33169">
    <property type="entry name" value="PADR-FAMILY TRANSCRIPTIONAL REGULATOR"/>
    <property type="match status" value="1"/>
</dbReference>